<evidence type="ECO:0000313" key="2">
    <source>
        <dbReference type="EMBL" id="MFC7136157.1"/>
    </source>
</evidence>
<accession>A0ABD5XSR6</accession>
<protein>
    <recommendedName>
        <fullName evidence="4">DNA-binding transcriptional regulator, PadR family</fullName>
    </recommendedName>
</protein>
<reference evidence="2 3" key="1">
    <citation type="journal article" date="2019" name="Int. J. Syst. Evol. Microbiol.">
        <title>The Global Catalogue of Microorganisms (GCM) 10K type strain sequencing project: providing services to taxonomists for standard genome sequencing and annotation.</title>
        <authorList>
            <consortium name="The Broad Institute Genomics Platform"/>
            <consortium name="The Broad Institute Genome Sequencing Center for Infectious Disease"/>
            <person name="Wu L."/>
            <person name="Ma J."/>
        </authorList>
    </citation>
    <scope>NUCLEOTIDE SEQUENCE [LARGE SCALE GENOMIC DNA]</scope>
    <source>
        <strain evidence="2 3">DT92</strain>
    </source>
</reference>
<feature type="region of interest" description="Disordered" evidence="1">
    <location>
        <begin position="142"/>
        <end position="178"/>
    </location>
</feature>
<dbReference type="InterPro" id="IPR036388">
    <property type="entry name" value="WH-like_DNA-bd_sf"/>
</dbReference>
<dbReference type="InterPro" id="IPR011047">
    <property type="entry name" value="Quinoprotein_ADH-like_sf"/>
</dbReference>
<comment type="caution">
    <text evidence="2">The sequence shown here is derived from an EMBL/GenBank/DDBJ whole genome shotgun (WGS) entry which is preliminary data.</text>
</comment>
<proteinExistence type="predicted"/>
<keyword evidence="3" id="KW-1185">Reference proteome</keyword>
<dbReference type="Proteomes" id="UP001596368">
    <property type="component" value="Unassembled WGS sequence"/>
</dbReference>
<name>A0ABD5XSR6_9EURY</name>
<evidence type="ECO:0008006" key="4">
    <source>
        <dbReference type="Google" id="ProtNLM"/>
    </source>
</evidence>
<gene>
    <name evidence="2" type="ORF">ACFQRB_05505</name>
</gene>
<feature type="compositionally biased region" description="Low complexity" evidence="1">
    <location>
        <begin position="148"/>
        <end position="168"/>
    </location>
</feature>
<dbReference type="InterPro" id="IPR036390">
    <property type="entry name" value="WH_DNA-bd_sf"/>
</dbReference>
<dbReference type="SUPFAM" id="SSF50998">
    <property type="entry name" value="Quinoprotein alcohol dehydrogenase-like"/>
    <property type="match status" value="1"/>
</dbReference>
<dbReference type="AlphaFoldDB" id="A0ABD5XSR6"/>
<dbReference type="EMBL" id="JBHSZG010000001">
    <property type="protein sequence ID" value="MFC7136157.1"/>
    <property type="molecule type" value="Genomic_DNA"/>
</dbReference>
<evidence type="ECO:0000313" key="3">
    <source>
        <dbReference type="Proteomes" id="UP001596368"/>
    </source>
</evidence>
<dbReference type="Gene3D" id="1.10.10.10">
    <property type="entry name" value="Winged helix-like DNA-binding domain superfamily/Winged helix DNA-binding domain"/>
    <property type="match status" value="1"/>
</dbReference>
<evidence type="ECO:0000256" key="1">
    <source>
        <dbReference type="SAM" id="MobiDB-lite"/>
    </source>
</evidence>
<dbReference type="SUPFAM" id="SSF46785">
    <property type="entry name" value="Winged helix' DNA-binding domain"/>
    <property type="match status" value="1"/>
</dbReference>
<sequence>MYTTTTDFGPRRTVRRPTTFDPAPLTELSGIKLNILFVLSQLDESRPSGREIQEAVRAQCPTDVKHGRFYRNLSDLVEDGYVDVRPIDGRTNGYRLTEETARRLHAHIRWQAQCLFGGAADAEGARESMLGSIVDRVRAVAADGGGSSVSSDDSTTDATTDGDAADAAPTPEWTVADVPTEKPLDDVVATAAGPFAVGAGGVGLLRRDGEWRLAVPDGPQARGYGLTCAAATDDGERVWFAGSSGALGYYDVTTGRKADYSAPREKTSTWEGIAVSGDAGAETLRIANGSGEVMAATTDGAGCPQWGDVVKPGSGSTIPAITAGDDGFVAIDTSGNVFAETGEGWEDIGIRNAQVNFADVYADADRLLVAGGGGTVFRYDRPCRNWTPLNVASVALRAVDVRDGRVAVAGANGTVVERTAAGWTPSPTATEATVRGIALGEVDVAVGAAGTVIER</sequence>
<organism evidence="2 3">
    <name type="scientific">Halobaculum litoreum</name>
    <dbReference type="NCBI Taxonomy" id="3031998"/>
    <lineage>
        <taxon>Archaea</taxon>
        <taxon>Methanobacteriati</taxon>
        <taxon>Methanobacteriota</taxon>
        <taxon>Stenosarchaea group</taxon>
        <taxon>Halobacteria</taxon>
        <taxon>Halobacteriales</taxon>
        <taxon>Haloferacaceae</taxon>
        <taxon>Halobaculum</taxon>
    </lineage>
</organism>